<accession>A0A2W1MZW2</accession>
<dbReference type="InterPro" id="IPR001486">
    <property type="entry name" value="Hemoglobin_trunc"/>
</dbReference>
<dbReference type="AlphaFoldDB" id="A0A2W1MZW2"/>
<dbReference type="EMBL" id="QKSB01000011">
    <property type="protein sequence ID" value="PZE16171.1"/>
    <property type="molecule type" value="Genomic_DNA"/>
</dbReference>
<evidence type="ECO:0000313" key="7">
    <source>
        <dbReference type="Proteomes" id="UP000249248"/>
    </source>
</evidence>
<dbReference type="PANTHER" id="PTHR47366:SF1">
    <property type="entry name" value="TWO-ON-TWO HEMOGLOBIN-3"/>
    <property type="match status" value="1"/>
</dbReference>
<dbReference type="Proteomes" id="UP000249248">
    <property type="component" value="Unassembled WGS sequence"/>
</dbReference>
<proteinExistence type="inferred from homology"/>
<dbReference type="PANTHER" id="PTHR47366">
    <property type="entry name" value="TWO-ON-TWO HEMOGLOBIN-3"/>
    <property type="match status" value="1"/>
</dbReference>
<dbReference type="RefSeq" id="WP_111064218.1">
    <property type="nucleotide sequence ID" value="NZ_JBHUCU010000009.1"/>
</dbReference>
<comment type="caution">
    <text evidence="6">The sequence shown here is derived from an EMBL/GenBank/DDBJ whole genome shotgun (WGS) entry which is preliminary data.</text>
</comment>
<protein>
    <submittedName>
        <fullName evidence="6">Globin</fullName>
    </submittedName>
</protein>
<comment type="similarity">
    <text evidence="5">Belongs to the truncated hemoglobin family. Group II subfamily.</text>
</comment>
<organism evidence="6 7">
    <name type="scientific">Putridiphycobacter roseus</name>
    <dbReference type="NCBI Taxonomy" id="2219161"/>
    <lineage>
        <taxon>Bacteria</taxon>
        <taxon>Pseudomonadati</taxon>
        <taxon>Bacteroidota</taxon>
        <taxon>Flavobacteriia</taxon>
        <taxon>Flavobacteriales</taxon>
        <taxon>Crocinitomicaceae</taxon>
        <taxon>Putridiphycobacter</taxon>
    </lineage>
</organism>
<dbReference type="GO" id="GO:0046872">
    <property type="term" value="F:metal ion binding"/>
    <property type="evidence" value="ECO:0007669"/>
    <property type="project" value="UniProtKB-KW"/>
</dbReference>
<dbReference type="SUPFAM" id="SSF46458">
    <property type="entry name" value="Globin-like"/>
    <property type="match status" value="1"/>
</dbReference>
<dbReference type="InterPro" id="IPR044203">
    <property type="entry name" value="GlbO/GLB3-like"/>
</dbReference>
<evidence type="ECO:0000256" key="3">
    <source>
        <dbReference type="ARBA" id="ARBA00022723"/>
    </source>
</evidence>
<keyword evidence="4" id="KW-0408">Iron</keyword>
<keyword evidence="1" id="KW-0813">Transport</keyword>
<reference evidence="6 7" key="1">
    <citation type="submission" date="2018-06" db="EMBL/GenBank/DDBJ databases">
        <title>The draft genome sequence of Crocinitomix sp. SM1701.</title>
        <authorList>
            <person name="Zhang X."/>
        </authorList>
    </citation>
    <scope>NUCLEOTIDE SEQUENCE [LARGE SCALE GENOMIC DNA]</scope>
    <source>
        <strain evidence="6 7">SM1701</strain>
    </source>
</reference>
<keyword evidence="2" id="KW-0349">Heme</keyword>
<evidence type="ECO:0000256" key="5">
    <source>
        <dbReference type="ARBA" id="ARBA00034496"/>
    </source>
</evidence>
<dbReference type="Gene3D" id="1.10.490.10">
    <property type="entry name" value="Globins"/>
    <property type="match status" value="1"/>
</dbReference>
<evidence type="ECO:0000256" key="2">
    <source>
        <dbReference type="ARBA" id="ARBA00022617"/>
    </source>
</evidence>
<name>A0A2W1MZW2_9FLAO</name>
<dbReference type="GO" id="GO:0019825">
    <property type="term" value="F:oxygen binding"/>
    <property type="evidence" value="ECO:0007669"/>
    <property type="project" value="InterPro"/>
</dbReference>
<evidence type="ECO:0000313" key="6">
    <source>
        <dbReference type="EMBL" id="PZE16171.1"/>
    </source>
</evidence>
<dbReference type="GO" id="GO:0020037">
    <property type="term" value="F:heme binding"/>
    <property type="evidence" value="ECO:0007669"/>
    <property type="project" value="InterPro"/>
</dbReference>
<evidence type="ECO:0000256" key="1">
    <source>
        <dbReference type="ARBA" id="ARBA00022448"/>
    </source>
</evidence>
<dbReference type="InterPro" id="IPR012292">
    <property type="entry name" value="Globin/Proto"/>
</dbReference>
<gene>
    <name evidence="6" type="ORF">DNU06_14505</name>
</gene>
<dbReference type="OrthoDB" id="9790913at2"/>
<evidence type="ECO:0000256" key="4">
    <source>
        <dbReference type="ARBA" id="ARBA00023004"/>
    </source>
</evidence>
<sequence length="123" mass="14510">MSETSFYEILGEERLTLLLDKFYDKVFASSIIGPLFSRAPKEEIKHKQHLFLTQFLGGPALYTQTIGNPKMKQRHFPHKITNEAKDEWLRCMKEAIQELDWDDRNKFNLYSCFPKLAQHMVNS</sequence>
<dbReference type="Pfam" id="PF01152">
    <property type="entry name" value="Bac_globin"/>
    <property type="match status" value="1"/>
</dbReference>
<keyword evidence="3" id="KW-0479">Metal-binding</keyword>
<keyword evidence="7" id="KW-1185">Reference proteome</keyword>
<dbReference type="GO" id="GO:0005344">
    <property type="term" value="F:oxygen carrier activity"/>
    <property type="evidence" value="ECO:0007669"/>
    <property type="project" value="InterPro"/>
</dbReference>
<dbReference type="InterPro" id="IPR009050">
    <property type="entry name" value="Globin-like_sf"/>
</dbReference>